<proteinExistence type="predicted"/>
<comment type="caution">
    <text evidence="1">The sequence shown here is derived from an EMBL/GenBank/DDBJ whole genome shotgun (WGS) entry which is preliminary data.</text>
</comment>
<gene>
    <name evidence="1" type="ORF">JOF35_006082</name>
</gene>
<reference evidence="1 2" key="1">
    <citation type="submission" date="2023-07" db="EMBL/GenBank/DDBJ databases">
        <title>Sequencing the genomes of 1000 actinobacteria strains.</title>
        <authorList>
            <person name="Klenk H.-P."/>
        </authorList>
    </citation>
    <scope>NUCLEOTIDE SEQUENCE [LARGE SCALE GENOMIC DNA]</scope>
    <source>
        <strain evidence="1 2">DSM 41600</strain>
    </source>
</reference>
<sequence length="218" mass="23940">MTTQPIDADGPLVPMPALTREALREAVRHIKPLNLTQFDRELGEAFDQSVQTGSIGWMRGFLIKWATSSRLSAGPRVLPHSGKPSESLKTPRRMMTASTVLNGKSPVSSVRLNERRGCDRWADAHDSMSDELRSRRVLPWTTPDGKPCYLSTDGHGPVSALADQIEARQLATGEAVLRHARLMPADPKIPPGEFRFLSARLAEALQDTLRVARSRAGG</sequence>
<accession>A0ABT9KZE9</accession>
<dbReference type="RefSeq" id="WP_307111637.1">
    <property type="nucleotide sequence ID" value="NZ_JAURUE010000002.1"/>
</dbReference>
<name>A0ABT9KZE9_9ACTN</name>
<keyword evidence="2" id="KW-1185">Reference proteome</keyword>
<dbReference type="Proteomes" id="UP001234880">
    <property type="component" value="Unassembled WGS sequence"/>
</dbReference>
<evidence type="ECO:0000313" key="2">
    <source>
        <dbReference type="Proteomes" id="UP001234880"/>
    </source>
</evidence>
<protein>
    <recommendedName>
        <fullName evidence="3">Integrase</fullName>
    </recommendedName>
</protein>
<dbReference type="EMBL" id="JAURUE010000002">
    <property type="protein sequence ID" value="MDP9613744.1"/>
    <property type="molecule type" value="Genomic_DNA"/>
</dbReference>
<evidence type="ECO:0000313" key="1">
    <source>
        <dbReference type="EMBL" id="MDP9613744.1"/>
    </source>
</evidence>
<evidence type="ECO:0008006" key="3">
    <source>
        <dbReference type="Google" id="ProtNLM"/>
    </source>
</evidence>
<organism evidence="1 2">
    <name type="scientific">Streptomyces demainii</name>
    <dbReference type="NCBI Taxonomy" id="588122"/>
    <lineage>
        <taxon>Bacteria</taxon>
        <taxon>Bacillati</taxon>
        <taxon>Actinomycetota</taxon>
        <taxon>Actinomycetes</taxon>
        <taxon>Kitasatosporales</taxon>
        <taxon>Streptomycetaceae</taxon>
        <taxon>Streptomyces</taxon>
    </lineage>
</organism>